<keyword evidence="2" id="KW-1185">Reference proteome</keyword>
<dbReference type="Proteomes" id="UP001480595">
    <property type="component" value="Unassembled WGS sequence"/>
</dbReference>
<sequence length="310" mass="35800">MSKARSCLQTYMRQLLSHKVGNNIDIIERAKAKIRTDQAGQMVLRWIERDRVRVLLEGNFDKSQTTREVLDLVVQIIVGGDSWSRVKKWLLKQMRKPCNDSGKAITRRVLWRRHVFTTITNAIHQWDHDGSSGHARKFFVECVLLVPDHVDLIPALIQALEEASARPSSSREDFKTLLVQSKQVALELEAELELLKAELCLYHPVKASPWEFKELIANISSDRDHPLRIDPPRLDPLERLFLMHRRAARCAELLEKEGTYVVAEQVLKDVKSVYNMDFLNYHRLAYGSEKGKKKTDPGKVKRLLKTFGIK</sequence>
<protein>
    <submittedName>
        <fullName evidence="1">Uncharacterized protein</fullName>
    </submittedName>
</protein>
<proteinExistence type="predicted"/>
<reference evidence="1 2" key="1">
    <citation type="submission" date="2023-01" db="EMBL/GenBank/DDBJ databases">
        <title>Analysis of 21 Apiospora genomes using comparative genomics revels a genus with tremendous synthesis potential of carbohydrate active enzymes and secondary metabolites.</title>
        <authorList>
            <person name="Sorensen T."/>
        </authorList>
    </citation>
    <scope>NUCLEOTIDE SEQUENCE [LARGE SCALE GENOMIC DNA]</scope>
    <source>
        <strain evidence="1 2">CBS 135458</strain>
    </source>
</reference>
<comment type="caution">
    <text evidence="1">The sequence shown here is derived from an EMBL/GenBank/DDBJ whole genome shotgun (WGS) entry which is preliminary data.</text>
</comment>
<name>A0ABR1WSI7_9PEZI</name>
<gene>
    <name evidence="1" type="ORF">PG994_001077</name>
</gene>
<dbReference type="RefSeq" id="XP_066720627.1">
    <property type="nucleotide sequence ID" value="XM_066852486.1"/>
</dbReference>
<dbReference type="EMBL" id="JAQQWL010000002">
    <property type="protein sequence ID" value="KAK8086103.1"/>
    <property type="molecule type" value="Genomic_DNA"/>
</dbReference>
<evidence type="ECO:0000313" key="1">
    <source>
        <dbReference type="EMBL" id="KAK8086103.1"/>
    </source>
</evidence>
<evidence type="ECO:0000313" key="2">
    <source>
        <dbReference type="Proteomes" id="UP001480595"/>
    </source>
</evidence>
<organism evidence="1 2">
    <name type="scientific">Apiospora phragmitis</name>
    <dbReference type="NCBI Taxonomy" id="2905665"/>
    <lineage>
        <taxon>Eukaryota</taxon>
        <taxon>Fungi</taxon>
        <taxon>Dikarya</taxon>
        <taxon>Ascomycota</taxon>
        <taxon>Pezizomycotina</taxon>
        <taxon>Sordariomycetes</taxon>
        <taxon>Xylariomycetidae</taxon>
        <taxon>Amphisphaeriales</taxon>
        <taxon>Apiosporaceae</taxon>
        <taxon>Apiospora</taxon>
    </lineage>
</organism>
<accession>A0ABR1WSI7</accession>
<dbReference type="GeneID" id="92085549"/>